<evidence type="ECO:0000313" key="2">
    <source>
        <dbReference type="EMBL" id="PIC33075.1"/>
    </source>
</evidence>
<feature type="region of interest" description="Disordered" evidence="1">
    <location>
        <begin position="37"/>
        <end position="59"/>
    </location>
</feature>
<dbReference type="EMBL" id="PDUG01000004">
    <property type="protein sequence ID" value="PIC33075.1"/>
    <property type="molecule type" value="Genomic_DNA"/>
</dbReference>
<name>A0A2G5U0J6_9PELO</name>
<proteinExistence type="predicted"/>
<comment type="caution">
    <text evidence="2">The sequence shown here is derived from an EMBL/GenBank/DDBJ whole genome shotgun (WGS) entry which is preliminary data.</text>
</comment>
<feature type="compositionally biased region" description="Polar residues" evidence="1">
    <location>
        <begin position="42"/>
        <end position="59"/>
    </location>
</feature>
<keyword evidence="3" id="KW-1185">Reference proteome</keyword>
<evidence type="ECO:0000256" key="1">
    <source>
        <dbReference type="SAM" id="MobiDB-lite"/>
    </source>
</evidence>
<evidence type="ECO:0000313" key="3">
    <source>
        <dbReference type="Proteomes" id="UP000230233"/>
    </source>
</evidence>
<reference evidence="3" key="1">
    <citation type="submission" date="2017-10" db="EMBL/GenBank/DDBJ databases">
        <title>Rapid genome shrinkage in a self-fertile nematode reveals novel sperm competition proteins.</title>
        <authorList>
            <person name="Yin D."/>
            <person name="Schwarz E.M."/>
            <person name="Thomas C.G."/>
            <person name="Felde R.L."/>
            <person name="Korf I.F."/>
            <person name="Cutter A.D."/>
            <person name="Schartner C.M."/>
            <person name="Ralston E.J."/>
            <person name="Meyer B.J."/>
            <person name="Haag E.S."/>
        </authorList>
    </citation>
    <scope>NUCLEOTIDE SEQUENCE [LARGE SCALE GENOMIC DNA]</scope>
    <source>
        <strain evidence="3">JU1422</strain>
    </source>
</reference>
<protein>
    <submittedName>
        <fullName evidence="2">Uncharacterized protein</fullName>
    </submittedName>
</protein>
<accession>A0A2G5U0J6</accession>
<dbReference type="Proteomes" id="UP000230233">
    <property type="component" value="Chromosome IV"/>
</dbReference>
<organism evidence="2 3">
    <name type="scientific">Caenorhabditis nigoni</name>
    <dbReference type="NCBI Taxonomy" id="1611254"/>
    <lineage>
        <taxon>Eukaryota</taxon>
        <taxon>Metazoa</taxon>
        <taxon>Ecdysozoa</taxon>
        <taxon>Nematoda</taxon>
        <taxon>Chromadorea</taxon>
        <taxon>Rhabditida</taxon>
        <taxon>Rhabditina</taxon>
        <taxon>Rhabditomorpha</taxon>
        <taxon>Rhabditoidea</taxon>
        <taxon>Rhabditidae</taxon>
        <taxon>Peloderinae</taxon>
        <taxon>Caenorhabditis</taxon>
    </lineage>
</organism>
<dbReference type="AlphaFoldDB" id="A0A2G5U0J6"/>
<feature type="region of interest" description="Disordered" evidence="1">
    <location>
        <begin position="1"/>
        <end position="25"/>
    </location>
</feature>
<gene>
    <name evidence="2" type="primary">Cnig_chr_IV.g13188</name>
    <name evidence="2" type="ORF">B9Z55_013188</name>
</gene>
<sequence length="101" mass="12023">MTSKNRNFEQYYHPAKNNHSPEDKENQRIILNPLGARHEDTNYLNSSNTATQNPMTSQSDNLQYPSTWYAPEMTHGYLMNYNCYSGYYSNYQMPYQSNYHF</sequence>